<keyword evidence="2" id="KW-1185">Reference proteome</keyword>
<dbReference type="InterPro" id="IPR019658">
    <property type="entry name" value="DUF2515"/>
</dbReference>
<name>A0ABQ0AC78_9GAMM</name>
<sequence>MTSPESTAGVNDKTDKIEPVEITCKTYWSKAQEFSILRMCERVGFNEYDLLDWYEVRAKRIAATYARFYLETEDGGDPSKLGRYYWMALGAFASKTVGCVLSSVGVIFNDLHGLFSSEEVADGLGKGNLWLFMDISAPHWFYNHYPENFFDGMACVNSRDAKNLEAPIQAVVDSMPWSKKSLPIINNMVISGSLKKGFEYVAEIEMATDDEIKRDLQLKQLLEIANHEQGVILQPLIYEHPEFAKWSRWQRNLKSWSMEAKAYSEERLSNPWDPRNALTRKFDRKLYIGSSLLTMTIPSFELVFSHACEMDDGELKSIAPDDMQVENFRSRMDWIEKAAEHFHKLMRDKPEYMHSELQHMAGWVNARDKWWPTRDINE</sequence>
<dbReference type="Pfam" id="PF10720">
    <property type="entry name" value="DUF2515"/>
    <property type="match status" value="1"/>
</dbReference>
<gene>
    <name evidence="1" type="ORF">NBRC116591_30520</name>
</gene>
<evidence type="ECO:0000313" key="1">
    <source>
        <dbReference type="EMBL" id="GAA6169241.1"/>
    </source>
</evidence>
<dbReference type="Proteomes" id="UP001465153">
    <property type="component" value="Unassembled WGS sequence"/>
</dbReference>
<dbReference type="RefSeq" id="WP_353303798.1">
    <property type="nucleotide sequence ID" value="NZ_BAABWN010000010.1"/>
</dbReference>
<proteinExistence type="predicted"/>
<evidence type="ECO:0000313" key="2">
    <source>
        <dbReference type="Proteomes" id="UP001465153"/>
    </source>
</evidence>
<protein>
    <submittedName>
        <fullName evidence="1">Uncharacterized protein</fullName>
    </submittedName>
</protein>
<accession>A0ABQ0AC78</accession>
<organism evidence="1 2">
    <name type="scientific">Sessilibacter corallicola</name>
    <dbReference type="NCBI Taxonomy" id="2904075"/>
    <lineage>
        <taxon>Bacteria</taxon>
        <taxon>Pseudomonadati</taxon>
        <taxon>Pseudomonadota</taxon>
        <taxon>Gammaproteobacteria</taxon>
        <taxon>Cellvibrionales</taxon>
        <taxon>Cellvibrionaceae</taxon>
        <taxon>Sessilibacter</taxon>
    </lineage>
</organism>
<dbReference type="EMBL" id="BAABWN010000010">
    <property type="protein sequence ID" value="GAA6169241.1"/>
    <property type="molecule type" value="Genomic_DNA"/>
</dbReference>
<reference evidence="1 2" key="1">
    <citation type="submission" date="2024-04" db="EMBL/GenBank/DDBJ databases">
        <title>Draft genome sequence of Sessilibacter corallicola NBRC 116591.</title>
        <authorList>
            <person name="Miyakawa T."/>
            <person name="Kusuya Y."/>
            <person name="Miura T."/>
        </authorList>
    </citation>
    <scope>NUCLEOTIDE SEQUENCE [LARGE SCALE GENOMIC DNA]</scope>
    <source>
        <strain evidence="1 2">KU-00831-HH</strain>
    </source>
</reference>
<comment type="caution">
    <text evidence="1">The sequence shown here is derived from an EMBL/GenBank/DDBJ whole genome shotgun (WGS) entry which is preliminary data.</text>
</comment>